<dbReference type="EMBL" id="UHDP01000003">
    <property type="protein sequence ID" value="SUM45444.1"/>
    <property type="molecule type" value="Genomic_DNA"/>
</dbReference>
<name>A0A380G2P8_STAIN</name>
<dbReference type="Proteomes" id="UP000255549">
    <property type="component" value="Unassembled WGS sequence"/>
</dbReference>
<dbReference type="RefSeq" id="WP_019167448.1">
    <property type="nucleotide sequence ID" value="NZ_CAIB01000037.1"/>
</dbReference>
<dbReference type="SUPFAM" id="SSF55729">
    <property type="entry name" value="Acyl-CoA N-acyltransferases (Nat)"/>
    <property type="match status" value="1"/>
</dbReference>
<evidence type="ECO:0000313" key="2">
    <source>
        <dbReference type="EMBL" id="SUM45444.1"/>
    </source>
</evidence>
<organism evidence="2 3">
    <name type="scientific">Staphylococcus intermedius NCTC 11048</name>
    <dbReference type="NCBI Taxonomy" id="1141106"/>
    <lineage>
        <taxon>Bacteria</taxon>
        <taxon>Bacillati</taxon>
        <taxon>Bacillota</taxon>
        <taxon>Bacilli</taxon>
        <taxon>Bacillales</taxon>
        <taxon>Staphylococcaceae</taxon>
        <taxon>Staphylococcus</taxon>
        <taxon>Staphylococcus intermedius group</taxon>
    </lineage>
</organism>
<dbReference type="PANTHER" id="PTHR43792">
    <property type="entry name" value="GNAT FAMILY, PUTATIVE (AFU_ORTHOLOGUE AFUA_3G00765)-RELATED-RELATED"/>
    <property type="match status" value="1"/>
</dbReference>
<evidence type="ECO:0000313" key="3">
    <source>
        <dbReference type="Proteomes" id="UP000255549"/>
    </source>
</evidence>
<dbReference type="STRING" id="1141106.GCA_000308095_02390"/>
<dbReference type="AlphaFoldDB" id="A0A380G2P8"/>
<dbReference type="Pfam" id="PF13302">
    <property type="entry name" value="Acetyltransf_3"/>
    <property type="match status" value="1"/>
</dbReference>
<dbReference type="InterPro" id="IPR016181">
    <property type="entry name" value="Acyl_CoA_acyltransferase"/>
</dbReference>
<protein>
    <submittedName>
        <fullName evidence="2">Acetyltransferase</fullName>
    </submittedName>
</protein>
<dbReference type="InterPro" id="IPR000182">
    <property type="entry name" value="GNAT_dom"/>
</dbReference>
<feature type="domain" description="N-acetyltransferase" evidence="1">
    <location>
        <begin position="13"/>
        <end position="174"/>
    </location>
</feature>
<dbReference type="PROSITE" id="PS51186">
    <property type="entry name" value="GNAT"/>
    <property type="match status" value="1"/>
</dbReference>
<dbReference type="OrthoDB" id="9798081at2"/>
<gene>
    <name evidence="2" type="ORF">NCTC11048_00428</name>
</gene>
<dbReference type="InterPro" id="IPR051531">
    <property type="entry name" value="N-acetyltransferase"/>
</dbReference>
<keyword evidence="3" id="KW-1185">Reference proteome</keyword>
<sequence length="188" mass="22860">MDNKNLTFTTERLEIRPLVNSDYDSWFRGFLERKPSQYQYDDGLMDMSICTESWFEDLVKKHHELIEKDDMYIFAIFDKNQQHIGMIDIVTIRRENFQWAECGYFIHNQHWRKGYAYEALTKTLHIADKTLGFHRLEAHVNIDNHPSIQLLEKAGFEFECTRKNFIYEFDQWTDNHIYFINFNHSERD</sequence>
<accession>A0A380G2P8</accession>
<evidence type="ECO:0000259" key="1">
    <source>
        <dbReference type="PROSITE" id="PS51186"/>
    </source>
</evidence>
<reference evidence="2 3" key="1">
    <citation type="submission" date="2018-06" db="EMBL/GenBank/DDBJ databases">
        <authorList>
            <consortium name="Pathogen Informatics"/>
            <person name="Doyle S."/>
        </authorList>
    </citation>
    <scope>NUCLEOTIDE SEQUENCE [LARGE SCALE GENOMIC DNA]</scope>
    <source>
        <strain evidence="3">NCTC 11048</strain>
    </source>
</reference>
<proteinExistence type="predicted"/>
<keyword evidence="2" id="KW-0808">Transferase</keyword>
<dbReference type="Gene3D" id="3.40.630.30">
    <property type="match status" value="1"/>
</dbReference>
<dbReference type="GO" id="GO:0016747">
    <property type="term" value="F:acyltransferase activity, transferring groups other than amino-acyl groups"/>
    <property type="evidence" value="ECO:0007669"/>
    <property type="project" value="InterPro"/>
</dbReference>